<accession>A0A5S9F507</accession>
<name>A0A5S9F507_UABAM</name>
<dbReference type="Gene3D" id="1.25.10.10">
    <property type="entry name" value="Leucine-rich Repeat Variant"/>
    <property type="match status" value="2"/>
</dbReference>
<dbReference type="Pfam" id="PF02985">
    <property type="entry name" value="HEAT"/>
    <property type="match status" value="1"/>
</dbReference>
<keyword evidence="1" id="KW-0677">Repeat</keyword>
<sequence>MSDTKIPQKIKDLVTEIAASQNVFKRNIVVQLADENAALRYSAVWSVFTESVIDAAPIVIELLHDTNLEVRLAAIAVCGRLQLRMAAAQIQSLAQCARISEKYAAQQALEDIHYDSTTKRFTEIVCDDKNLQQKIQQLSAATTFHERTGKITSLVAHATPETLSLFQQLMQIPYTRLQCEIVKKLAKIPNAQAFLVDLLPQSSPTLRKELCNFYIKHNVNQAIPILIDLLQMENGDKNLLIETLGELNAHEAVTAIYNASNDNVAATALAKIYSENTIVPQFLADSGKEFQQLFLMTTINITRKREVKQEIEEKWLQWEQDPHIDLSSYVEKICGELTVKDIAMNEETCHVQFMTQIEKEIEFTSTSLIAVEGTIAFSVHHKPKVQWQKQETLKSVPLE</sequence>
<dbReference type="InterPro" id="IPR000357">
    <property type="entry name" value="HEAT"/>
</dbReference>
<dbReference type="KEGG" id="uam:UABAM_04179"/>
<dbReference type="AlphaFoldDB" id="A0A5S9F507"/>
<dbReference type="PROSITE" id="PS50077">
    <property type="entry name" value="HEAT_REPEAT"/>
    <property type="match status" value="1"/>
</dbReference>
<evidence type="ECO:0000313" key="3">
    <source>
        <dbReference type="Proteomes" id="UP000326354"/>
    </source>
</evidence>
<proteinExistence type="predicted"/>
<keyword evidence="3" id="KW-1185">Reference proteome</keyword>
<dbReference type="InterPro" id="IPR011989">
    <property type="entry name" value="ARM-like"/>
</dbReference>
<evidence type="ECO:0000256" key="1">
    <source>
        <dbReference type="ARBA" id="ARBA00022737"/>
    </source>
</evidence>
<dbReference type="EMBL" id="AP019860">
    <property type="protein sequence ID" value="BBM85801.1"/>
    <property type="molecule type" value="Genomic_DNA"/>
</dbReference>
<dbReference type="Proteomes" id="UP000326354">
    <property type="component" value="Chromosome"/>
</dbReference>
<gene>
    <name evidence="2" type="ORF">UABAM_04179</name>
</gene>
<protein>
    <recommendedName>
        <fullName evidence="4">HEAT repeat domain-containing protein</fullName>
    </recommendedName>
</protein>
<evidence type="ECO:0000313" key="2">
    <source>
        <dbReference type="EMBL" id="BBM85801.1"/>
    </source>
</evidence>
<dbReference type="RefSeq" id="WP_151969891.1">
    <property type="nucleotide sequence ID" value="NZ_AP019860.1"/>
</dbReference>
<reference evidence="2 3" key="1">
    <citation type="submission" date="2019-08" db="EMBL/GenBank/DDBJ databases">
        <title>Complete genome sequence of Candidatus Uab amorphum.</title>
        <authorList>
            <person name="Shiratori T."/>
            <person name="Suzuki S."/>
            <person name="Kakizawa Y."/>
            <person name="Ishida K."/>
        </authorList>
    </citation>
    <scope>NUCLEOTIDE SEQUENCE [LARGE SCALE GENOMIC DNA]</scope>
    <source>
        <strain evidence="2 3">SRT547</strain>
    </source>
</reference>
<evidence type="ECO:0008006" key="4">
    <source>
        <dbReference type="Google" id="ProtNLM"/>
    </source>
</evidence>
<dbReference type="SUPFAM" id="SSF48371">
    <property type="entry name" value="ARM repeat"/>
    <property type="match status" value="1"/>
</dbReference>
<dbReference type="InterPro" id="IPR016024">
    <property type="entry name" value="ARM-type_fold"/>
</dbReference>
<dbReference type="InterPro" id="IPR021133">
    <property type="entry name" value="HEAT_type_2"/>
</dbReference>
<organism evidence="2 3">
    <name type="scientific">Uabimicrobium amorphum</name>
    <dbReference type="NCBI Taxonomy" id="2596890"/>
    <lineage>
        <taxon>Bacteria</taxon>
        <taxon>Pseudomonadati</taxon>
        <taxon>Planctomycetota</taxon>
        <taxon>Candidatus Uabimicrobiia</taxon>
        <taxon>Candidatus Uabimicrobiales</taxon>
        <taxon>Candidatus Uabimicrobiaceae</taxon>
        <taxon>Candidatus Uabimicrobium</taxon>
    </lineage>
</organism>